<dbReference type="PROSITE" id="PS51808">
    <property type="entry name" value="CHCH"/>
    <property type="match status" value="1"/>
</dbReference>
<dbReference type="InterPro" id="IPR048280">
    <property type="entry name" value="COX6B-like"/>
</dbReference>
<accession>A0A642UZB2</accession>
<proteinExistence type="inferred from homology"/>
<dbReference type="AlphaFoldDB" id="A0A642UZB2"/>
<dbReference type="Proteomes" id="UP000449547">
    <property type="component" value="Unassembled WGS sequence"/>
</dbReference>
<dbReference type="GO" id="GO:0005758">
    <property type="term" value="C:mitochondrial intermembrane space"/>
    <property type="evidence" value="ECO:0007669"/>
    <property type="project" value="TreeGrafter"/>
</dbReference>
<evidence type="ECO:0000256" key="2">
    <source>
        <dbReference type="ARBA" id="ARBA00006425"/>
    </source>
</evidence>
<keyword evidence="7" id="KW-1185">Reference proteome</keyword>
<dbReference type="Pfam" id="PF02297">
    <property type="entry name" value="COX6B"/>
    <property type="match status" value="1"/>
</dbReference>
<dbReference type="OrthoDB" id="5545577at2759"/>
<evidence type="ECO:0000313" key="7">
    <source>
        <dbReference type="Proteomes" id="UP000449547"/>
    </source>
</evidence>
<dbReference type="GeneID" id="54779195"/>
<dbReference type="PANTHER" id="PTHR47677:SF1">
    <property type="entry name" value="CYTOCHROME C OXIDASE ASSEMBLY FACTOR 6"/>
    <property type="match status" value="1"/>
</dbReference>
<comment type="caution">
    <text evidence="6">The sequence shown here is derived from an EMBL/GenBank/DDBJ whole genome shotgun (WGS) entry which is preliminary data.</text>
</comment>
<reference evidence="6 7" key="1">
    <citation type="submission" date="2019-07" db="EMBL/GenBank/DDBJ databases">
        <title>Genome assembly of two rare yeast pathogens: Diutina rugosa and Trichomonascus ciferrii.</title>
        <authorList>
            <person name="Mixao V."/>
            <person name="Saus E."/>
            <person name="Hansen A."/>
            <person name="Lass-Flor C."/>
            <person name="Gabaldon T."/>
        </authorList>
    </citation>
    <scope>NUCLEOTIDE SEQUENCE [LARGE SCALE GENOMIC DNA]</scope>
    <source>
        <strain evidence="6 7">CBS 613</strain>
    </source>
</reference>
<evidence type="ECO:0008006" key="8">
    <source>
        <dbReference type="Google" id="ProtNLM"/>
    </source>
</evidence>
<evidence type="ECO:0000256" key="1">
    <source>
        <dbReference type="ARBA" id="ARBA00004173"/>
    </source>
</evidence>
<dbReference type="VEuPathDB" id="FungiDB:DIURU_000542"/>
<evidence type="ECO:0000256" key="3">
    <source>
        <dbReference type="ARBA" id="ARBA00023128"/>
    </source>
</evidence>
<dbReference type="RefSeq" id="XP_034014637.1">
    <property type="nucleotide sequence ID" value="XM_034158400.1"/>
</dbReference>
<dbReference type="EMBL" id="SWFT01000025">
    <property type="protein sequence ID" value="KAA8907380.1"/>
    <property type="molecule type" value="Genomic_DNA"/>
</dbReference>
<comment type="subcellular location">
    <subcellularLocation>
        <location evidence="1">Mitochondrion</location>
    </subcellularLocation>
</comment>
<protein>
    <recommendedName>
        <fullName evidence="8">Cytochrome c oxidase assembly factor 6</fullName>
    </recommendedName>
</protein>
<dbReference type="OMA" id="CAKAWVK"/>
<dbReference type="InterPro" id="IPR036549">
    <property type="entry name" value="CX6/COA6-like_sf"/>
</dbReference>
<sequence>MGLFSSSSGADESAVQHPPKRGKRKECWDSRDKFFACLTANNIDNSLDPKSEDKVKTQCGDLRQDFEGKCVESWVKYFQEKRFADLKRARYIEKLESEGAQPLPFKLDNSRR</sequence>
<comment type="similarity">
    <text evidence="2">Belongs to the cytochrome c oxidase subunit 6B family.</text>
</comment>
<evidence type="ECO:0000256" key="5">
    <source>
        <dbReference type="SAM" id="MobiDB-lite"/>
    </source>
</evidence>
<organism evidence="6 7">
    <name type="scientific">Diutina rugosa</name>
    <name type="common">Yeast</name>
    <name type="synonym">Candida rugosa</name>
    <dbReference type="NCBI Taxonomy" id="5481"/>
    <lineage>
        <taxon>Eukaryota</taxon>
        <taxon>Fungi</taxon>
        <taxon>Dikarya</taxon>
        <taxon>Ascomycota</taxon>
        <taxon>Saccharomycotina</taxon>
        <taxon>Pichiomycetes</taxon>
        <taxon>Debaryomycetaceae</taxon>
        <taxon>Diutina</taxon>
    </lineage>
</organism>
<name>A0A642UZB2_DIURU</name>
<feature type="compositionally biased region" description="Polar residues" evidence="5">
    <location>
        <begin position="1"/>
        <end position="10"/>
    </location>
</feature>
<keyword evidence="3" id="KW-0496">Mitochondrion</keyword>
<evidence type="ECO:0000256" key="4">
    <source>
        <dbReference type="ARBA" id="ARBA00023157"/>
    </source>
</evidence>
<dbReference type="SUPFAM" id="SSF47694">
    <property type="entry name" value="Cytochrome c oxidase subunit h"/>
    <property type="match status" value="1"/>
</dbReference>
<feature type="region of interest" description="Disordered" evidence="5">
    <location>
        <begin position="1"/>
        <end position="26"/>
    </location>
</feature>
<dbReference type="Gene3D" id="1.10.10.140">
    <property type="entry name" value="Cytochrome c oxidase, subunit VIb"/>
    <property type="match status" value="1"/>
</dbReference>
<keyword evidence="4" id="KW-1015">Disulfide bond</keyword>
<evidence type="ECO:0000313" key="6">
    <source>
        <dbReference type="EMBL" id="KAA8907380.1"/>
    </source>
</evidence>
<gene>
    <name evidence="6" type="ORF">DIURU_000542</name>
</gene>
<dbReference type="GO" id="GO:0033617">
    <property type="term" value="P:mitochondrial respiratory chain complex IV assembly"/>
    <property type="evidence" value="ECO:0007669"/>
    <property type="project" value="TreeGrafter"/>
</dbReference>
<dbReference type="InterPro" id="IPR048281">
    <property type="entry name" value="COA6_fun"/>
</dbReference>
<dbReference type="PANTHER" id="PTHR47677">
    <property type="entry name" value="CYTOCHROME C OXIDASE ASSEMBLY FACTOR 6"/>
    <property type="match status" value="1"/>
</dbReference>